<accession>X6NGS5</accession>
<feature type="non-terminal residue" evidence="1">
    <location>
        <position position="1"/>
    </location>
</feature>
<reference evidence="1 2" key="1">
    <citation type="journal article" date="2013" name="Curr. Biol.">
        <title>The Genome of the Foraminiferan Reticulomyxa filosa.</title>
        <authorList>
            <person name="Glockner G."/>
            <person name="Hulsmann N."/>
            <person name="Schleicher M."/>
            <person name="Noegel A.A."/>
            <person name="Eichinger L."/>
            <person name="Gallinger C."/>
            <person name="Pawlowski J."/>
            <person name="Sierra R."/>
            <person name="Euteneuer U."/>
            <person name="Pillet L."/>
            <person name="Moustafa A."/>
            <person name="Platzer M."/>
            <person name="Groth M."/>
            <person name="Szafranski K."/>
            <person name="Schliwa M."/>
        </authorList>
    </citation>
    <scope>NUCLEOTIDE SEQUENCE [LARGE SCALE GENOMIC DNA]</scope>
</reference>
<dbReference type="EMBL" id="ASPP01008464">
    <property type="protein sequence ID" value="ETO25520.1"/>
    <property type="molecule type" value="Genomic_DNA"/>
</dbReference>
<organism evidence="1 2">
    <name type="scientific">Reticulomyxa filosa</name>
    <dbReference type="NCBI Taxonomy" id="46433"/>
    <lineage>
        <taxon>Eukaryota</taxon>
        <taxon>Sar</taxon>
        <taxon>Rhizaria</taxon>
        <taxon>Retaria</taxon>
        <taxon>Foraminifera</taxon>
        <taxon>Monothalamids</taxon>
        <taxon>Reticulomyxidae</taxon>
        <taxon>Reticulomyxa</taxon>
    </lineage>
</organism>
<evidence type="ECO:0000313" key="2">
    <source>
        <dbReference type="Proteomes" id="UP000023152"/>
    </source>
</evidence>
<dbReference type="Proteomes" id="UP000023152">
    <property type="component" value="Unassembled WGS sequence"/>
</dbReference>
<sequence length="335" mass="37973">YGFGDGNENNIWKDETMNADEGTDVDIAEDKLDFDTDMPLHAIGHHVIGHHPIEPNAMATNELKDNGCGPYSKEERLETQKTSTTDSILSPFTSFNTFRFRELNPNAQAWNQPVLRVPNDNRAIALHHREMSDTGNNISDIGAIKTVDVDIDMSEHTDIPFVGTSQIRHHKATIANPIANMDTSTDTLHNEYIFEQSHDPAHAHTQTHQTLIDGPLYKRNADVNRHKNNNGYVSYSHCLDFSQTIDSSARPSNSVQQMGSAYGMLDIPPPLETPTYNDGEQNIGRHNHTNNIHNNLGYSPIYNKIYKNSYHNVDLWNVRNIAPLNDPYMQFQNWR</sequence>
<proteinExistence type="predicted"/>
<dbReference type="AlphaFoldDB" id="X6NGS5"/>
<keyword evidence="2" id="KW-1185">Reference proteome</keyword>
<evidence type="ECO:0000313" key="1">
    <source>
        <dbReference type="EMBL" id="ETO25520.1"/>
    </source>
</evidence>
<comment type="caution">
    <text evidence="1">The sequence shown here is derived from an EMBL/GenBank/DDBJ whole genome shotgun (WGS) entry which is preliminary data.</text>
</comment>
<name>X6NGS5_RETFI</name>
<gene>
    <name evidence="1" type="ORF">RFI_11613</name>
</gene>
<protein>
    <submittedName>
        <fullName evidence="1">Uncharacterized protein</fullName>
    </submittedName>
</protein>